<evidence type="ECO:0000256" key="3">
    <source>
        <dbReference type="ARBA" id="ARBA00022475"/>
    </source>
</evidence>
<dbReference type="PIRSF" id="PIRSF037497">
    <property type="entry name" value="MreD_Clostridium/Treponema_prd"/>
    <property type="match status" value="1"/>
</dbReference>
<comment type="caution">
    <text evidence="9">The sequence shown here is derived from an EMBL/GenBank/DDBJ whole genome shotgun (WGS) entry which is preliminary data.</text>
</comment>
<dbReference type="OrthoDB" id="9796616at2"/>
<accession>L1Q3K7</accession>
<proteinExistence type="inferred from homology"/>
<evidence type="ECO:0000313" key="10">
    <source>
        <dbReference type="Proteomes" id="UP000010420"/>
    </source>
</evidence>
<evidence type="ECO:0000313" key="9">
    <source>
        <dbReference type="EMBL" id="EKY22275.1"/>
    </source>
</evidence>
<reference evidence="9 10" key="1">
    <citation type="submission" date="2012-05" db="EMBL/GenBank/DDBJ databases">
        <authorList>
            <person name="Weinstock G."/>
            <person name="Sodergren E."/>
            <person name="Lobos E.A."/>
            <person name="Fulton L."/>
            <person name="Fulton R."/>
            <person name="Courtney L."/>
            <person name="Fronick C."/>
            <person name="O'Laughlin M."/>
            <person name="Godfrey J."/>
            <person name="Wilson R.M."/>
            <person name="Miner T."/>
            <person name="Farmer C."/>
            <person name="Delehaunty K."/>
            <person name="Cordes M."/>
            <person name="Minx P."/>
            <person name="Tomlinson C."/>
            <person name="Chen J."/>
            <person name="Wollam A."/>
            <person name="Pepin K.H."/>
            <person name="Bhonagiri V."/>
            <person name="Zhang X."/>
            <person name="Suruliraj S."/>
            <person name="Warren W."/>
            <person name="Mitreva M."/>
            <person name="Mardis E.R."/>
            <person name="Wilson R.K."/>
        </authorList>
    </citation>
    <scope>NUCLEOTIDE SEQUENCE [LARGE SCALE GENOMIC DNA]</scope>
    <source>
        <strain evidence="9 10">DSM 1785</strain>
    </source>
</reference>
<protein>
    <submittedName>
        <fullName evidence="9">Rod shape-determining protein MreD</fullName>
    </submittedName>
</protein>
<keyword evidence="10" id="KW-1185">Reference proteome</keyword>
<feature type="transmembrane region" description="Helical" evidence="8">
    <location>
        <begin position="96"/>
        <end position="117"/>
    </location>
</feature>
<comment type="subcellular location">
    <subcellularLocation>
        <location evidence="1">Cell membrane</location>
        <topology evidence="1">Multi-pass membrane protein</topology>
    </subcellularLocation>
</comment>
<dbReference type="Pfam" id="PF04093">
    <property type="entry name" value="MreD"/>
    <property type="match status" value="1"/>
</dbReference>
<name>L1Q3K7_9CLOT</name>
<dbReference type="AlphaFoldDB" id="L1Q3K7"/>
<gene>
    <name evidence="9" type="ORF">HMPREF0216_03319</name>
</gene>
<dbReference type="InterPro" id="IPR007227">
    <property type="entry name" value="Cell_shape_determining_MreD"/>
</dbReference>
<dbReference type="PATRIC" id="fig|545697.3.peg.3243"/>
<dbReference type="RefSeq" id="WP_005216168.1">
    <property type="nucleotide sequence ID" value="NZ_KB291715.1"/>
</dbReference>
<dbReference type="eggNOG" id="COG2891">
    <property type="taxonomic scope" value="Bacteria"/>
</dbReference>
<comment type="similarity">
    <text evidence="2">Belongs to the MreD family.</text>
</comment>
<dbReference type="InterPro" id="IPR017225">
    <property type="entry name" value="Cell_shape_determin_MreD_prd"/>
</dbReference>
<evidence type="ECO:0000256" key="6">
    <source>
        <dbReference type="ARBA" id="ARBA00022989"/>
    </source>
</evidence>
<feature type="transmembrane region" description="Helical" evidence="8">
    <location>
        <begin position="32"/>
        <end position="56"/>
    </location>
</feature>
<evidence type="ECO:0000256" key="1">
    <source>
        <dbReference type="ARBA" id="ARBA00004651"/>
    </source>
</evidence>
<evidence type="ECO:0000256" key="5">
    <source>
        <dbReference type="ARBA" id="ARBA00022960"/>
    </source>
</evidence>
<evidence type="ECO:0000256" key="8">
    <source>
        <dbReference type="SAM" id="Phobius"/>
    </source>
</evidence>
<feature type="transmembrane region" description="Helical" evidence="8">
    <location>
        <begin position="129"/>
        <end position="147"/>
    </location>
</feature>
<dbReference type="STRING" id="545697.HMPREF0216_03319"/>
<evidence type="ECO:0000256" key="4">
    <source>
        <dbReference type="ARBA" id="ARBA00022692"/>
    </source>
</evidence>
<dbReference type="GO" id="GO:0005886">
    <property type="term" value="C:plasma membrane"/>
    <property type="evidence" value="ECO:0007669"/>
    <property type="project" value="UniProtKB-SubCell"/>
</dbReference>
<keyword evidence="3" id="KW-1003">Cell membrane</keyword>
<feature type="transmembrane region" description="Helical" evidence="8">
    <location>
        <begin position="63"/>
        <end position="84"/>
    </location>
</feature>
<keyword evidence="4 8" id="KW-0812">Transmembrane</keyword>
<keyword evidence="5" id="KW-0133">Cell shape</keyword>
<organism evidence="9 10">
    <name type="scientific">Clostridium celatum DSM 1785</name>
    <dbReference type="NCBI Taxonomy" id="545697"/>
    <lineage>
        <taxon>Bacteria</taxon>
        <taxon>Bacillati</taxon>
        <taxon>Bacillota</taxon>
        <taxon>Clostridia</taxon>
        <taxon>Eubacteriales</taxon>
        <taxon>Clostridiaceae</taxon>
        <taxon>Clostridium</taxon>
    </lineage>
</organism>
<sequence length="162" mass="18150">MKRLILILISICLLVIDNTILPYYSINGVFPSLLFVFAIAYSIICGSEEAIFIGIVSGLLQDIFFFKGFGVNLLLNMLLCVLAAKVGKNIFKENRLIPIATALGISILKVLGVAIIFKIFSLSIDLRSALLSSIMNSICMMLFYKLILTTLDKYIARDRWRF</sequence>
<keyword evidence="7 8" id="KW-0472">Membrane</keyword>
<dbReference type="GO" id="GO:0008360">
    <property type="term" value="P:regulation of cell shape"/>
    <property type="evidence" value="ECO:0007669"/>
    <property type="project" value="UniProtKB-KW"/>
</dbReference>
<evidence type="ECO:0000256" key="7">
    <source>
        <dbReference type="ARBA" id="ARBA00023136"/>
    </source>
</evidence>
<dbReference type="HOGENOM" id="CLU_132534_2_0_9"/>
<dbReference type="Proteomes" id="UP000010420">
    <property type="component" value="Unassembled WGS sequence"/>
</dbReference>
<dbReference type="EMBL" id="AMEZ01000133">
    <property type="protein sequence ID" value="EKY22275.1"/>
    <property type="molecule type" value="Genomic_DNA"/>
</dbReference>
<dbReference type="NCBIfam" id="TIGR03426">
    <property type="entry name" value="shape_MreD"/>
    <property type="match status" value="1"/>
</dbReference>
<keyword evidence="6 8" id="KW-1133">Transmembrane helix</keyword>
<evidence type="ECO:0000256" key="2">
    <source>
        <dbReference type="ARBA" id="ARBA00007776"/>
    </source>
</evidence>